<keyword evidence="3" id="KW-0408">Iron</keyword>
<evidence type="ECO:0000256" key="1">
    <source>
        <dbReference type="ARBA" id="ARBA00022485"/>
    </source>
</evidence>
<gene>
    <name evidence="7" type="ORF">MSMAP_2042</name>
</gene>
<dbReference type="Proteomes" id="UP000033116">
    <property type="component" value="Chromosome"/>
</dbReference>
<dbReference type="InterPro" id="IPR050157">
    <property type="entry name" value="PSI_iron-sulfur_center"/>
</dbReference>
<dbReference type="Pfam" id="PF13237">
    <property type="entry name" value="Fer4_10"/>
    <property type="match status" value="1"/>
</dbReference>
<dbReference type="AlphaFoldDB" id="A0A0E3R9S1"/>
<accession>A0A0E3R9S1</accession>
<dbReference type="InterPro" id="IPR029039">
    <property type="entry name" value="Flavoprotein-like_sf"/>
</dbReference>
<dbReference type="SUPFAM" id="SSF54862">
    <property type="entry name" value="4Fe-4S ferredoxins"/>
    <property type="match status" value="1"/>
</dbReference>
<dbReference type="GO" id="GO:0051539">
    <property type="term" value="F:4 iron, 4 sulfur cluster binding"/>
    <property type="evidence" value="ECO:0007669"/>
    <property type="project" value="UniProtKB-KW"/>
</dbReference>
<reference evidence="7 8" key="1">
    <citation type="submission" date="2014-07" db="EMBL/GenBank/DDBJ databases">
        <title>Methanogenic archaea and the global carbon cycle.</title>
        <authorList>
            <person name="Henriksen J.R."/>
            <person name="Luke J."/>
            <person name="Reinhart S."/>
            <person name="Benedict M.N."/>
            <person name="Youngblut N.D."/>
            <person name="Metcalf M.E."/>
            <person name="Whitaker R.J."/>
            <person name="Metcalf W.W."/>
        </authorList>
    </citation>
    <scope>NUCLEOTIDE SEQUENCE [LARGE SCALE GENOMIC DNA]</scope>
    <source>
        <strain evidence="7 8">SarPi</strain>
    </source>
</reference>
<feature type="domain" description="Flavodoxin-like" evidence="5">
    <location>
        <begin position="76"/>
        <end position="224"/>
    </location>
</feature>
<name>A0A0E3R9S1_METMZ</name>
<dbReference type="PROSITE" id="PS51379">
    <property type="entry name" value="4FE4S_FER_2"/>
    <property type="match status" value="2"/>
</dbReference>
<dbReference type="HOGENOM" id="CLU_069541_0_0_2"/>
<dbReference type="GO" id="GO:0016491">
    <property type="term" value="F:oxidoreductase activity"/>
    <property type="evidence" value="ECO:0007669"/>
    <property type="project" value="UniProtKB-ARBA"/>
</dbReference>
<dbReference type="PROSITE" id="PS00198">
    <property type="entry name" value="4FE4S_FER_1"/>
    <property type="match status" value="1"/>
</dbReference>
<proteinExistence type="predicted"/>
<dbReference type="NCBIfam" id="NF038196">
    <property type="entry name" value="ferrodoxin_EFR1"/>
    <property type="match status" value="1"/>
</dbReference>
<dbReference type="GO" id="GO:0046872">
    <property type="term" value="F:metal ion binding"/>
    <property type="evidence" value="ECO:0007669"/>
    <property type="project" value="UniProtKB-KW"/>
</dbReference>
<dbReference type="InterPro" id="IPR047964">
    <property type="entry name" value="EFR1-like"/>
</dbReference>
<dbReference type="InterPro" id="IPR008254">
    <property type="entry name" value="Flavodoxin/NO_synth"/>
</dbReference>
<evidence type="ECO:0000256" key="4">
    <source>
        <dbReference type="ARBA" id="ARBA00023014"/>
    </source>
</evidence>
<organism evidence="7 8">
    <name type="scientific">Methanosarcina mazei SarPi</name>
    <dbReference type="NCBI Taxonomy" id="1434115"/>
    <lineage>
        <taxon>Archaea</taxon>
        <taxon>Methanobacteriati</taxon>
        <taxon>Methanobacteriota</taxon>
        <taxon>Stenosarchaea group</taxon>
        <taxon>Methanomicrobia</taxon>
        <taxon>Methanosarcinales</taxon>
        <taxon>Methanosarcinaceae</taxon>
        <taxon>Methanosarcina</taxon>
    </lineage>
</organism>
<feature type="domain" description="4Fe-4S ferredoxin-type" evidence="6">
    <location>
        <begin position="256"/>
        <end position="283"/>
    </location>
</feature>
<dbReference type="PANTHER" id="PTHR24960:SF80">
    <property type="entry name" value="FERREDOXIN"/>
    <property type="match status" value="1"/>
</dbReference>
<evidence type="ECO:0000259" key="6">
    <source>
        <dbReference type="PROSITE" id="PS51379"/>
    </source>
</evidence>
<evidence type="ECO:0000259" key="5">
    <source>
        <dbReference type="PROSITE" id="PS50902"/>
    </source>
</evidence>
<dbReference type="PATRIC" id="fig|1434115.4.peg.2631"/>
<evidence type="ECO:0000313" key="8">
    <source>
        <dbReference type="Proteomes" id="UP000033116"/>
    </source>
</evidence>
<keyword evidence="2" id="KW-0479">Metal-binding</keyword>
<dbReference type="Gene3D" id="3.30.70.20">
    <property type="match status" value="1"/>
</dbReference>
<dbReference type="SUPFAM" id="SSF52218">
    <property type="entry name" value="Flavoproteins"/>
    <property type="match status" value="1"/>
</dbReference>
<evidence type="ECO:0000256" key="2">
    <source>
        <dbReference type="ARBA" id="ARBA00022723"/>
    </source>
</evidence>
<dbReference type="GO" id="GO:0010181">
    <property type="term" value="F:FMN binding"/>
    <property type="evidence" value="ECO:0007669"/>
    <property type="project" value="InterPro"/>
</dbReference>
<dbReference type="EMBL" id="CP009511">
    <property type="protein sequence ID" value="AKB62027.1"/>
    <property type="molecule type" value="Genomic_DNA"/>
</dbReference>
<dbReference type="Gene3D" id="3.40.50.360">
    <property type="match status" value="1"/>
</dbReference>
<dbReference type="PROSITE" id="PS50902">
    <property type="entry name" value="FLAVODOXIN_LIKE"/>
    <property type="match status" value="1"/>
</dbReference>
<dbReference type="PANTHER" id="PTHR24960">
    <property type="entry name" value="PHOTOSYSTEM I IRON-SULFUR CENTER-RELATED"/>
    <property type="match status" value="1"/>
</dbReference>
<feature type="domain" description="4Fe-4S ferredoxin-type" evidence="6">
    <location>
        <begin position="284"/>
        <end position="313"/>
    </location>
</feature>
<protein>
    <submittedName>
        <fullName evidence="7">Ferredoxin</fullName>
    </submittedName>
</protein>
<evidence type="ECO:0000256" key="3">
    <source>
        <dbReference type="ARBA" id="ARBA00023004"/>
    </source>
</evidence>
<keyword evidence="1" id="KW-0004">4Fe-4S</keyword>
<dbReference type="InterPro" id="IPR017900">
    <property type="entry name" value="4Fe4S_Fe_S_CS"/>
</dbReference>
<dbReference type="InterPro" id="IPR017896">
    <property type="entry name" value="4Fe4S_Fe-S-bd"/>
</dbReference>
<sequence>MHYGKIDLPIWNFLPNNFLRFVILQILCYTVDIPLKNTRKLTHGYLLTNSYLITCSYIIRWSYAIDGVNKMKIESVKLVYFSPTGTTKAVVQGIARGINPGIVELIDITRPGVRKQPLQTSENELLVIGVPVYMGRVPALLNEWLDAIQAHNTPTVCVVVYGNRVYDDALLELKNTVMKCGCIPIACAAYIGEHSFSNSETPTAEGRPDEDDLHHAEVFGQKIREKLQSVSSISQVSDVHVPGNYPYGGVTKLWTVDFIAVSDDCSQCGTCAEVCPVGAIDPENSNLIDIEKCITCCACIKSCPQSARSMKPGMVKDASVRLHTLYSQRKEPEYFI</sequence>
<evidence type="ECO:0000313" key="7">
    <source>
        <dbReference type="EMBL" id="AKB62027.1"/>
    </source>
</evidence>
<keyword evidence="4" id="KW-0411">Iron-sulfur</keyword>